<protein>
    <recommendedName>
        <fullName evidence="4">NB-ARC domain-containing protein</fullName>
    </recommendedName>
</protein>
<dbReference type="AlphaFoldDB" id="A0A3M7GKG6"/>
<dbReference type="PANTHER" id="PTHR46082:SF6">
    <property type="entry name" value="AAA+ ATPASE DOMAIN-CONTAINING PROTEIN-RELATED"/>
    <property type="match status" value="1"/>
</dbReference>
<dbReference type="Gene3D" id="3.40.50.300">
    <property type="entry name" value="P-loop containing nucleotide triphosphate hydrolases"/>
    <property type="match status" value="1"/>
</dbReference>
<dbReference type="SUPFAM" id="SSF48452">
    <property type="entry name" value="TPR-like"/>
    <property type="match status" value="3"/>
</dbReference>
<evidence type="ECO:0008006" key="4">
    <source>
        <dbReference type="Google" id="ProtNLM"/>
    </source>
</evidence>
<evidence type="ECO:0000256" key="1">
    <source>
        <dbReference type="SAM" id="MobiDB-lite"/>
    </source>
</evidence>
<comment type="caution">
    <text evidence="2">The sequence shown here is derived from an EMBL/GenBank/DDBJ whole genome shotgun (WGS) entry which is preliminary data.</text>
</comment>
<dbReference type="Pfam" id="PF13374">
    <property type="entry name" value="TPR_10"/>
    <property type="match status" value="1"/>
</dbReference>
<dbReference type="PANTHER" id="PTHR46082">
    <property type="entry name" value="ATP/GTP-BINDING PROTEIN-RELATED"/>
    <property type="match status" value="1"/>
</dbReference>
<dbReference type="InterPro" id="IPR027417">
    <property type="entry name" value="P-loop_NTPase"/>
</dbReference>
<dbReference type="Pfam" id="PF13424">
    <property type="entry name" value="TPR_12"/>
    <property type="match status" value="3"/>
</dbReference>
<proteinExistence type="predicted"/>
<feature type="region of interest" description="Disordered" evidence="1">
    <location>
        <begin position="394"/>
        <end position="431"/>
    </location>
</feature>
<organism evidence="2 3">
    <name type="scientific">Hortaea werneckii</name>
    <name type="common">Black yeast</name>
    <name type="synonym">Cladosporium werneckii</name>
    <dbReference type="NCBI Taxonomy" id="91943"/>
    <lineage>
        <taxon>Eukaryota</taxon>
        <taxon>Fungi</taxon>
        <taxon>Dikarya</taxon>
        <taxon>Ascomycota</taxon>
        <taxon>Pezizomycotina</taxon>
        <taxon>Dothideomycetes</taxon>
        <taxon>Dothideomycetidae</taxon>
        <taxon>Mycosphaerellales</taxon>
        <taxon>Teratosphaeriaceae</taxon>
        <taxon>Hortaea</taxon>
    </lineage>
</organism>
<accession>A0A3M7GKG6</accession>
<sequence>MASTAQEAQATATRQCIVKTETHPSQRSSVDVATDRTTAPMDLNLASNISFGAGGQENLQQIGGSRNVQYNAIINYHSGRAQEPTRTSPPPSSTVPFHRDRNFVDRPELEILDEKLSVWNEKVALVGIGGVGKSQLAIEFCYRVRERSPEVWTFWIHASSAARFDADIRKLACDAEIPGWDDPKADAFGLVYSWLRNERNGKWILVLDNVDDASFLFDKRDENDKNARVRMAYLPPCAHGSTLITSRSRAAAARLADECNIVVVNRMGEAAALALLEKKLGQSPAVEDMQKLADALGYMPLALAQAGAYIKQRGSSYSIGHYLTRFKKSEKSQTRLLTSGSKELRRDEEAQDSIILTWQISFDTIRATRPSAADLLSLMSMYNYQGIPENLLRTRRSGTKPSARPPLGPNDARSDIDESPSASDDEDLEEDEFRDDISTLENFLFISTTFSNVAFEMHPLLQLAARVWLRSHELYQEWARKAIEQLDEALPNGDYENWGRCDELYPHVQSTLGLQLDDREASLRRATIQYKAAWFDSTRGLWSKAKELAASCHNMRRKTLGLEDKETLKAQDFYAGVLRTQGNYKAAEELYRRALEGLEKGLGKEHLFTLIGVNNLAGVLQVQGDYKAAEKLHRRALEGLEKVLGKEHPDTLMSVNGLAQVLQVRGENEAAEKLHRQVLEGREKVLGKEHPYTLMSVNNLAEVLQVQGDYEATEKLHRRALEGSEKVLGKEHPDTLTSVNNLAGVLQAQRDYEAAEKLYRQALEGREKVLGKEHPNTLMSVNNLAGVLQAQGDYKAAETLHRHALEGLEKGLGKEHPFTLTSVDNLVAVLHAQGDYVAAEKLLRRVLDGSEKVLGHADECIVCRNVDGMRRSEV</sequence>
<feature type="region of interest" description="Disordered" evidence="1">
    <location>
        <begin position="79"/>
        <end position="99"/>
    </location>
</feature>
<evidence type="ECO:0000313" key="2">
    <source>
        <dbReference type="EMBL" id="RMZ01574.1"/>
    </source>
</evidence>
<dbReference type="Gene3D" id="1.25.40.10">
    <property type="entry name" value="Tetratricopeptide repeat domain"/>
    <property type="match status" value="2"/>
</dbReference>
<dbReference type="Proteomes" id="UP000280598">
    <property type="component" value="Unassembled WGS sequence"/>
</dbReference>
<dbReference type="InterPro" id="IPR011990">
    <property type="entry name" value="TPR-like_helical_dom_sf"/>
</dbReference>
<dbReference type="SUPFAM" id="SSF52540">
    <property type="entry name" value="P-loop containing nucleoside triphosphate hydrolases"/>
    <property type="match status" value="1"/>
</dbReference>
<dbReference type="NCBIfam" id="NF040586">
    <property type="entry name" value="FxSxx_TPR"/>
    <property type="match status" value="1"/>
</dbReference>
<dbReference type="InterPro" id="IPR053137">
    <property type="entry name" value="NLR-like"/>
</dbReference>
<evidence type="ECO:0000313" key="3">
    <source>
        <dbReference type="Proteomes" id="UP000280598"/>
    </source>
</evidence>
<dbReference type="VEuPathDB" id="FungiDB:BTJ68_13357"/>
<gene>
    <name evidence="2" type="ORF">D0860_07556</name>
</gene>
<name>A0A3M7GKG6_HORWE</name>
<dbReference type="EMBL" id="QWIS01000208">
    <property type="protein sequence ID" value="RMZ01574.1"/>
    <property type="molecule type" value="Genomic_DNA"/>
</dbReference>
<reference evidence="2 3" key="1">
    <citation type="journal article" date="2018" name="BMC Genomics">
        <title>Genomic evidence for intraspecific hybridization in a clonal and extremely halotolerant yeast.</title>
        <authorList>
            <person name="Gostincar C."/>
            <person name="Stajich J.E."/>
            <person name="Zupancic J."/>
            <person name="Zalar P."/>
            <person name="Gunde-Cimerman N."/>
        </authorList>
    </citation>
    <scope>NUCLEOTIDE SEQUENCE [LARGE SCALE GENOMIC DNA]</scope>
    <source>
        <strain evidence="2 3">EXF-562</strain>
    </source>
</reference>
<dbReference type="PRINTS" id="PR00364">
    <property type="entry name" value="DISEASERSIST"/>
</dbReference>